<accession>A0ACB9L005</accession>
<sequence length="169" mass="19327">MSLLLISLAQQPQEQGQQFVNELIGPTCRSMPFPGFCISIFQSDYRSARARTQKDLAWIIVDHTMSKAREIANKAHPLMLTLHPPSQRLRDALMEYGCQYRSLRDHDLELVYIYFHVKEFKKAGKTLDGVADQAEELSKLFTGMDNPLKNDHEFFLKAVRIAMVIVGSL</sequence>
<evidence type="ECO:0000313" key="1">
    <source>
        <dbReference type="EMBL" id="KAI4303116.1"/>
    </source>
</evidence>
<dbReference type="EMBL" id="CM042891">
    <property type="protein sequence ID" value="KAI4303116.1"/>
    <property type="molecule type" value="Genomic_DNA"/>
</dbReference>
<comment type="caution">
    <text evidence="1">The sequence shown here is derived from an EMBL/GenBank/DDBJ whole genome shotgun (WGS) entry which is preliminary data.</text>
</comment>
<organism evidence="1 2">
    <name type="scientific">Melastoma candidum</name>
    <dbReference type="NCBI Taxonomy" id="119954"/>
    <lineage>
        <taxon>Eukaryota</taxon>
        <taxon>Viridiplantae</taxon>
        <taxon>Streptophyta</taxon>
        <taxon>Embryophyta</taxon>
        <taxon>Tracheophyta</taxon>
        <taxon>Spermatophyta</taxon>
        <taxon>Magnoliopsida</taxon>
        <taxon>eudicotyledons</taxon>
        <taxon>Gunneridae</taxon>
        <taxon>Pentapetalae</taxon>
        <taxon>rosids</taxon>
        <taxon>malvids</taxon>
        <taxon>Myrtales</taxon>
        <taxon>Melastomataceae</taxon>
        <taxon>Melastomatoideae</taxon>
        <taxon>Melastomateae</taxon>
        <taxon>Melastoma</taxon>
    </lineage>
</organism>
<dbReference type="Proteomes" id="UP001057402">
    <property type="component" value="Chromosome 12"/>
</dbReference>
<keyword evidence="2" id="KW-1185">Reference proteome</keyword>
<reference evidence="2" key="1">
    <citation type="journal article" date="2023" name="Front. Plant Sci.">
        <title>Chromosomal-level genome assembly of Melastoma candidum provides insights into trichome evolution.</title>
        <authorList>
            <person name="Zhong Y."/>
            <person name="Wu W."/>
            <person name="Sun C."/>
            <person name="Zou P."/>
            <person name="Liu Y."/>
            <person name="Dai S."/>
            <person name="Zhou R."/>
        </authorList>
    </citation>
    <scope>NUCLEOTIDE SEQUENCE [LARGE SCALE GENOMIC DNA]</scope>
</reference>
<proteinExistence type="predicted"/>
<name>A0ACB9L005_9MYRT</name>
<evidence type="ECO:0000313" key="2">
    <source>
        <dbReference type="Proteomes" id="UP001057402"/>
    </source>
</evidence>
<protein>
    <submittedName>
        <fullName evidence="1">Uncharacterized protein</fullName>
    </submittedName>
</protein>
<gene>
    <name evidence="1" type="ORF">MLD38_038785</name>
</gene>